<protein>
    <recommendedName>
        <fullName evidence="2">EF-hand domain-containing protein</fullName>
    </recommendedName>
</protein>
<dbReference type="Gene3D" id="3.30.70.141">
    <property type="entry name" value="Nucleoside diphosphate kinase-like domain"/>
    <property type="match status" value="7"/>
</dbReference>
<feature type="compositionally biased region" description="Gly residues" evidence="1">
    <location>
        <begin position="2000"/>
        <end position="2018"/>
    </location>
</feature>
<reference evidence="3" key="1">
    <citation type="submission" date="2008-08" db="EMBL/GenBank/DDBJ databases">
        <title>Insights into the genome sequence of a free-living kinetoplastid: Bodo saltans (Kinetoplastida: Euglenozoa).</title>
        <authorList>
            <person name="Jackson A.P."/>
            <person name="Quail M.A."/>
            <person name="Berriman M."/>
        </authorList>
    </citation>
    <scope>NUCLEOTIDE SEQUENCE</scope>
    <source>
        <strain evidence="3">Lake Konstanz</strain>
    </source>
</reference>
<name>B6DT84_BODSA</name>
<dbReference type="Gene3D" id="1.10.238.10">
    <property type="entry name" value="EF-hand"/>
    <property type="match status" value="1"/>
</dbReference>
<feature type="domain" description="EF-hand" evidence="2">
    <location>
        <begin position="2361"/>
        <end position="2396"/>
    </location>
</feature>
<dbReference type="CDD" id="cd00051">
    <property type="entry name" value="EFh"/>
    <property type="match status" value="1"/>
</dbReference>
<evidence type="ECO:0000313" key="3">
    <source>
        <dbReference type="EMBL" id="ACI15918.1"/>
    </source>
</evidence>
<dbReference type="InterPro" id="IPR002048">
    <property type="entry name" value="EF_hand_dom"/>
</dbReference>
<feature type="domain" description="EF-hand" evidence="2">
    <location>
        <begin position="2400"/>
        <end position="2435"/>
    </location>
</feature>
<feature type="region of interest" description="Disordered" evidence="1">
    <location>
        <begin position="1993"/>
        <end position="2020"/>
    </location>
</feature>
<evidence type="ECO:0000256" key="1">
    <source>
        <dbReference type="SAM" id="MobiDB-lite"/>
    </source>
</evidence>
<dbReference type="PROSITE" id="PS50222">
    <property type="entry name" value="EF_HAND_2"/>
    <property type="match status" value="2"/>
</dbReference>
<sequence length="2435" mass="271867">MLIVVSAIRKHKQKKKSACCVFMVAGVSCYRRVNVQKRFERKKKNISQEIKSVVIEFVRKRGNQKKNNKMPSAHAPITENTALVFIKPHALKAGVEDLLTEVFAKHDLRVQRHDIMSCREIDEEGIIDRHYSAIARYAMFQGPETLSLTPAAEATFAATFQVDWKQAVEKGIVLNAKQASAALGLDGAQLGRKWALAPAPRRVKLAPGLYASEFPEDGIIVLNGFYLANREKFTKPTESVHWYIVSWDESKLSWKSFRADVLGCTNPADAPVGSLRRNIFDRWEEFGLKERPNVSDNGVHGSAGPIEGLNERMVWLHATLRDDFYANSLLLNDVPASMIEKVLANPVITIRNQQGLAFDLLEDLQSSEVATLLKELAEEALRIPLRNNALMFIKPHAANHSTKALLEATLALRGIRVDMEGTITGETILNRRVIDRHYSALARYAMDWKPSQIVLDEAAQQMFEATFRIPWITAVKRQRVFNAVDAAQELGDVSPKDLWLVWSAHEKRLKLAPGLYVTYFDEQDIYVLNGFYLANREKFTTKGATVMWLAVSWDESILSWRDFRALVVGCTNPADAVEGSIRRAVFDQWKVLGLREAPNTSDNGIHASASPLEAMAERHIWLNQRLENDVLCRMAEQRQASATYLVKWVQNPVITVEGRTGCAFDLFEDADTVEVLRLLRRAEEELRHRVTENTALVFIKPRAVNTAVIDFVTKGLAERGIKVVREGSIASEDIEKRRIIDRHYRVISQYALGQVSLDQIQLPKSTLDQFFNAFRITWQDALHEGRVCCAQDAATQLGRISATEVAEQWNEATKIKLAPGLMVGQFTASGLFVLNGFYLRIREAFTAPNARVHWFVVSWEESALSWKTFRADVIGSTNPHNASDQSLRRRLLSQWRDLGLPDAPNVTDNGIHASAGPLEGLCERSIWLNADPLDDDVGVKLMFTGVPQEVITSLMANPVIKLPLGDAADGAAGTISADVVEGRAFDLLEDINTSDAAKKIFTVYQQTQATLSRNNALIFIKPHAVTGPVQALVERELDGAGIHIESIGTITAERMYDERLVDQHYGAIARYALETPSRLNPTEEAKVNFEVECGVSWATAVASDMIISAKEAISRFGAAGLSKRWASAAVKVKLAPGFYVGQVLVDAGTYKDGDVVAPEQAQQARDKLPQEGQQPSAVFVVNGFYPGMVEKFTAAGKKILWFSVSWDAEKLSWADFRRNVVGSTDPAKATAGSIRARILEGWRELELLETPNVSDNGIHASAGPLEGLAERRIWLQIDVEKDTYAQALTMSGLEPSVLELLLKNPVLSWRDRTGPAFDLLEDQQSADCASALLDLQCLVKSDSILREGASSASGESGGKQSSASQPISKFQPRNHAFVFIKPHALTSGVLTLVDVVFKDHRIRVEMEGEMISDEIYQRRIMDRHYSTIYRYAEEWNPDRIRLNAESELLFQDTFQISWSSAVSDHMVLNAAAAAKLLDVGPDELKRRWDDATTKIKLAPGLYIARFLDHDIYVINGFYLANKGKFIAPSARVHWYVVSWSETAFTWEDFRAKVIGPTNPSKAPLDSIRGTIYNEYAALGLKTQPDTADNGIHASAGPLEGFAERAIWLGTKPTDDLFAKVALQCGCSTIVLLHWASNPVVTLPSGKEGYAFDLLEDTQTTDAVRALVSAEEARKAAPAINTAFAFIKPHAINRYVGGLVEAAFRENKIDIIQEGEIFSDAIAAKGLIDRHYNTIAKYAMLVEPKHITISEASQQKFRSVYAVSWAEAVSNGIVLNAVDACAALGGIDAGELNRRWSIYVNRIKLAPGLYITEFVDEGFYVINGFYLLNREKFTAPKKRIHFYVLRWKESDLTWKDFRARIIGATDPARADQASLRSTLLRQWESIGLEFAPNVSDNGIHASAGPLEGLAERMIWLGTPLEQDEYGQALLTNGANADLLTDWVTNNPMIALPSISGGSANSPDVGSSCVFDQLEDLQSSQVTLMIREATKLYGNGQSGKSKSGGAGGSGGSPSGYGGGLEELSEGERLKHTNSAFVFIKPHACTKEVIALLETTFRENGLHIQSTGTTYSYDMEKHNLLDQHYESIARHAMELKATSIQLTEEQKQQFREAFPGKEWATMVSESRVLNAVDAAYSLGHLSPTQLAKRWMLCENRIALSPGLWVGYSADDDLFLINGFYLFTREKYLSPEKKIQWFVVSWKEDDLTWQDFHYKLIGAMNPAEAEAGSVRNNIFQNWRSLGLETYPSTADNGVHASASPLEAFRERQIWLQTPTEEDTFGRALQLCKIDGSVVNRWCQNERVRIGDRTGFAFELVADKQTSEVINTLFDATAELMFEPIHHRDVSPKRKLFQSARRCDLFLNAVTEDELRDLFLLYDPEDVGSIDRTEFRADFERMENFGQAQATFDLEKLFSRYDKKRNGRMMFEEFTMIMMARQRL</sequence>
<dbReference type="SUPFAM" id="SSF47473">
    <property type="entry name" value="EF-hand"/>
    <property type="match status" value="1"/>
</dbReference>
<dbReference type="GO" id="GO:0005509">
    <property type="term" value="F:calcium ion binding"/>
    <property type="evidence" value="ECO:0007669"/>
    <property type="project" value="InterPro"/>
</dbReference>
<dbReference type="InterPro" id="IPR011992">
    <property type="entry name" value="EF-hand-dom_pair"/>
</dbReference>
<dbReference type="SUPFAM" id="SSF54919">
    <property type="entry name" value="Nucleoside diphosphate kinase, NDK"/>
    <property type="match status" value="7"/>
</dbReference>
<organism evidence="3">
    <name type="scientific">Bodo saltans</name>
    <name type="common">Flagellated protozoan</name>
    <dbReference type="NCBI Taxonomy" id="75058"/>
    <lineage>
        <taxon>Eukaryota</taxon>
        <taxon>Discoba</taxon>
        <taxon>Euglenozoa</taxon>
        <taxon>Kinetoplastea</taxon>
        <taxon>Metakinetoplastina</taxon>
        <taxon>Eubodonida</taxon>
        <taxon>Bodonidae</taxon>
        <taxon>Bodo</taxon>
    </lineage>
</organism>
<evidence type="ECO:0000259" key="2">
    <source>
        <dbReference type="PROSITE" id="PS50222"/>
    </source>
</evidence>
<dbReference type="InterPro" id="IPR036850">
    <property type="entry name" value="NDK-like_dom_sf"/>
</dbReference>
<accession>B6DT84</accession>
<dbReference type="VEuPathDB" id="TriTrypDB:BSAL_68400"/>
<dbReference type="EMBL" id="FJ168548">
    <property type="protein sequence ID" value="ACI15918.1"/>
    <property type="molecule type" value="Genomic_DNA"/>
</dbReference>
<proteinExistence type="predicted"/>